<dbReference type="Proteomes" id="UP000298663">
    <property type="component" value="Unassembled WGS sequence"/>
</dbReference>
<evidence type="ECO:0000313" key="1">
    <source>
        <dbReference type="EMBL" id="TKR65031.1"/>
    </source>
</evidence>
<gene>
    <name evidence="1" type="ORF">L596_025495</name>
</gene>
<dbReference type="EMBL" id="AZBU02000009">
    <property type="protein sequence ID" value="TKR65031.1"/>
    <property type="molecule type" value="Genomic_DNA"/>
</dbReference>
<name>A0A4U5M7X0_STECR</name>
<proteinExistence type="predicted"/>
<accession>A0A4U5M7X0</accession>
<organism evidence="1 2">
    <name type="scientific">Steinernema carpocapsae</name>
    <name type="common">Entomopathogenic nematode</name>
    <dbReference type="NCBI Taxonomy" id="34508"/>
    <lineage>
        <taxon>Eukaryota</taxon>
        <taxon>Metazoa</taxon>
        <taxon>Ecdysozoa</taxon>
        <taxon>Nematoda</taxon>
        <taxon>Chromadorea</taxon>
        <taxon>Rhabditida</taxon>
        <taxon>Tylenchina</taxon>
        <taxon>Panagrolaimomorpha</taxon>
        <taxon>Strongyloidoidea</taxon>
        <taxon>Steinernematidae</taxon>
        <taxon>Steinernema</taxon>
    </lineage>
</organism>
<keyword evidence="2" id="KW-1185">Reference proteome</keyword>
<reference evidence="1 2" key="2">
    <citation type="journal article" date="2019" name="G3 (Bethesda)">
        <title>Hybrid Assembly of the Genome of the Entomopathogenic Nematode Steinernema carpocapsae Identifies the X-Chromosome.</title>
        <authorList>
            <person name="Serra L."/>
            <person name="Macchietto M."/>
            <person name="Macias-Munoz A."/>
            <person name="McGill C.J."/>
            <person name="Rodriguez I.M."/>
            <person name="Rodriguez B."/>
            <person name="Murad R."/>
            <person name="Mortazavi A."/>
        </authorList>
    </citation>
    <scope>NUCLEOTIDE SEQUENCE [LARGE SCALE GENOMIC DNA]</scope>
    <source>
        <strain evidence="1 2">ALL</strain>
    </source>
</reference>
<evidence type="ECO:0000313" key="2">
    <source>
        <dbReference type="Proteomes" id="UP000298663"/>
    </source>
</evidence>
<comment type="caution">
    <text evidence="1">The sequence shown here is derived from an EMBL/GenBank/DDBJ whole genome shotgun (WGS) entry which is preliminary data.</text>
</comment>
<sequence length="102" mass="10873">MVDRRRDKAIMQSVHQSISSRHPPANPCLHANKGEAALGNVVIPVSESGRTIRSLPRGALKGAVTDSLQRLEVGKAEGNCEVTGLGDTSAEFCCCSGKWKKT</sequence>
<protein>
    <submittedName>
        <fullName evidence="1">Uncharacterized protein</fullName>
    </submittedName>
</protein>
<reference evidence="1 2" key="1">
    <citation type="journal article" date="2015" name="Genome Biol.">
        <title>Comparative genomics of Steinernema reveals deeply conserved gene regulatory networks.</title>
        <authorList>
            <person name="Dillman A.R."/>
            <person name="Macchietto M."/>
            <person name="Porter C.F."/>
            <person name="Rogers A."/>
            <person name="Williams B."/>
            <person name="Antoshechkin I."/>
            <person name="Lee M.M."/>
            <person name="Goodwin Z."/>
            <person name="Lu X."/>
            <person name="Lewis E.E."/>
            <person name="Goodrich-Blair H."/>
            <person name="Stock S.P."/>
            <person name="Adams B.J."/>
            <person name="Sternberg P.W."/>
            <person name="Mortazavi A."/>
        </authorList>
    </citation>
    <scope>NUCLEOTIDE SEQUENCE [LARGE SCALE GENOMIC DNA]</scope>
    <source>
        <strain evidence="1 2">ALL</strain>
    </source>
</reference>
<dbReference type="AlphaFoldDB" id="A0A4U5M7X0"/>